<protein>
    <submittedName>
        <fullName evidence="1">Uncharacterized protein</fullName>
    </submittedName>
</protein>
<keyword evidence="2" id="KW-1185">Reference proteome</keyword>
<name>A0A919S1K6_9CLOT</name>
<dbReference type="Proteomes" id="UP000679179">
    <property type="component" value="Unassembled WGS sequence"/>
</dbReference>
<dbReference type="AlphaFoldDB" id="A0A919S1K6"/>
<evidence type="ECO:0000313" key="2">
    <source>
        <dbReference type="Proteomes" id="UP000679179"/>
    </source>
</evidence>
<sequence length="56" mass="6960">MFKHKFYIIYVILRKTIRLYKTIFDKIFYFIRIDDIMIVVTIRIGNNIKDELKCEL</sequence>
<reference evidence="1" key="1">
    <citation type="submission" date="2021-03" db="EMBL/GenBank/DDBJ databases">
        <title>Taxonomic study of Clostridium polyendosporum from meadow-gley soil under rice.</title>
        <authorList>
            <person name="Kobayashi H."/>
            <person name="Tanizawa Y."/>
            <person name="Yagura M."/>
        </authorList>
    </citation>
    <scope>NUCLEOTIDE SEQUENCE</scope>
    <source>
        <strain evidence="1">JCM 30710</strain>
    </source>
</reference>
<accession>A0A919S1K6</accession>
<gene>
    <name evidence="1" type="ORF">CPJCM30710_28400</name>
</gene>
<dbReference type="EMBL" id="BOPZ01000029">
    <property type="protein sequence ID" value="GIM30174.1"/>
    <property type="molecule type" value="Genomic_DNA"/>
</dbReference>
<comment type="caution">
    <text evidence="1">The sequence shown here is derived from an EMBL/GenBank/DDBJ whole genome shotgun (WGS) entry which is preliminary data.</text>
</comment>
<proteinExistence type="predicted"/>
<organism evidence="1 2">
    <name type="scientific">Clostridium polyendosporum</name>
    <dbReference type="NCBI Taxonomy" id="69208"/>
    <lineage>
        <taxon>Bacteria</taxon>
        <taxon>Bacillati</taxon>
        <taxon>Bacillota</taxon>
        <taxon>Clostridia</taxon>
        <taxon>Eubacteriales</taxon>
        <taxon>Clostridiaceae</taxon>
        <taxon>Clostridium</taxon>
    </lineage>
</organism>
<evidence type="ECO:0000313" key="1">
    <source>
        <dbReference type="EMBL" id="GIM30174.1"/>
    </source>
</evidence>